<name>A0A834B3E0_9CHIR</name>
<sequence>MALGTMGLAGQQKLRLGMCFVVGSVATAGDSCGVREKLGKQRCQVFGCEAEGSPSSWMCPAGWELPGGALVSHSPSTTWAQSGLGCLGGWFRAQLCIGSPIVTLFEWVLCSPAQKVAAADSGHLQEPSGGL</sequence>
<dbReference type="AlphaFoldDB" id="A0A834B3E0"/>
<evidence type="ECO:0000313" key="2">
    <source>
        <dbReference type="Proteomes" id="UP000664940"/>
    </source>
</evidence>
<comment type="caution">
    <text evidence="1">The sequence shown here is derived from an EMBL/GenBank/DDBJ whole genome shotgun (WGS) entry which is preliminary data.</text>
</comment>
<reference evidence="1 2" key="1">
    <citation type="journal article" date="2020" name="Nature">
        <title>Six reference-quality genomes reveal evolution of bat adaptations.</title>
        <authorList>
            <person name="Jebb D."/>
            <person name="Huang Z."/>
            <person name="Pippel M."/>
            <person name="Hughes G.M."/>
            <person name="Lavrichenko K."/>
            <person name="Devanna P."/>
            <person name="Winkler S."/>
            <person name="Jermiin L.S."/>
            <person name="Skirmuntt E.C."/>
            <person name="Katzourakis A."/>
            <person name="Burkitt-Gray L."/>
            <person name="Ray D.A."/>
            <person name="Sullivan K.A.M."/>
            <person name="Roscito J.G."/>
            <person name="Kirilenko B.M."/>
            <person name="Davalos L.M."/>
            <person name="Corthals A.P."/>
            <person name="Power M.L."/>
            <person name="Jones G."/>
            <person name="Ransome R.D."/>
            <person name="Dechmann D.K.N."/>
            <person name="Locatelli A.G."/>
            <person name="Puechmaille S.J."/>
            <person name="Fedrigo O."/>
            <person name="Jarvis E.D."/>
            <person name="Hiller M."/>
            <person name="Vernes S.C."/>
            <person name="Myers E.W."/>
            <person name="Teeling E.C."/>
        </authorList>
    </citation>
    <scope>NUCLEOTIDE SEQUENCE [LARGE SCALE GENOMIC DNA]</scope>
    <source>
        <strain evidence="1">Bat1K_MPI-CBG_1</strain>
    </source>
</reference>
<gene>
    <name evidence="1" type="ORF">HJG60_009821</name>
</gene>
<dbReference type="Proteomes" id="UP000664940">
    <property type="component" value="Unassembled WGS sequence"/>
</dbReference>
<evidence type="ECO:0000313" key="1">
    <source>
        <dbReference type="EMBL" id="KAF6125313.1"/>
    </source>
</evidence>
<organism evidence="1 2">
    <name type="scientific">Phyllostomus discolor</name>
    <name type="common">pale spear-nosed bat</name>
    <dbReference type="NCBI Taxonomy" id="89673"/>
    <lineage>
        <taxon>Eukaryota</taxon>
        <taxon>Metazoa</taxon>
        <taxon>Chordata</taxon>
        <taxon>Craniata</taxon>
        <taxon>Vertebrata</taxon>
        <taxon>Euteleostomi</taxon>
        <taxon>Mammalia</taxon>
        <taxon>Eutheria</taxon>
        <taxon>Laurasiatheria</taxon>
        <taxon>Chiroptera</taxon>
        <taxon>Yangochiroptera</taxon>
        <taxon>Phyllostomidae</taxon>
        <taxon>Phyllostominae</taxon>
        <taxon>Phyllostomus</taxon>
    </lineage>
</organism>
<protein>
    <submittedName>
        <fullName evidence="1">Uncharacterized protein</fullName>
    </submittedName>
</protein>
<proteinExistence type="predicted"/>
<dbReference type="EMBL" id="JABVXQ010000002">
    <property type="protein sequence ID" value="KAF6125313.1"/>
    <property type="molecule type" value="Genomic_DNA"/>
</dbReference>
<accession>A0A834B3E0</accession>